<protein>
    <submittedName>
        <fullName evidence="1">Uncharacterized protein</fullName>
    </submittedName>
</protein>
<organism evidence="1">
    <name type="scientific">Amphimedon queenslandica</name>
    <name type="common">Sponge</name>
    <dbReference type="NCBI Taxonomy" id="400682"/>
    <lineage>
        <taxon>Eukaryota</taxon>
        <taxon>Metazoa</taxon>
        <taxon>Porifera</taxon>
        <taxon>Demospongiae</taxon>
        <taxon>Heteroscleromorpha</taxon>
        <taxon>Haplosclerida</taxon>
        <taxon>Niphatidae</taxon>
        <taxon>Amphimedon</taxon>
    </lineage>
</organism>
<dbReference type="EnsemblMetazoa" id="Aqu2.1.40854_001">
    <property type="protein sequence ID" value="Aqu2.1.40854_001"/>
    <property type="gene ID" value="Aqu2.1.40854"/>
</dbReference>
<proteinExistence type="predicted"/>
<name>A0A1X7VLT5_AMPQE</name>
<dbReference type="InParanoid" id="A0A1X7VLT5"/>
<reference evidence="1" key="1">
    <citation type="submission" date="2017-05" db="UniProtKB">
        <authorList>
            <consortium name="EnsemblMetazoa"/>
        </authorList>
    </citation>
    <scope>IDENTIFICATION</scope>
</reference>
<accession>A0A1X7VLT5</accession>
<evidence type="ECO:0000313" key="1">
    <source>
        <dbReference type="EnsemblMetazoa" id="Aqu2.1.40854_001"/>
    </source>
</evidence>
<sequence length="44" mass="4986">ILFVSSSNNDNNTYCSHQIIKLPCSILLPTHQCYNILSSSIHHE</sequence>
<dbReference type="AlphaFoldDB" id="A0A1X7VLT5"/>